<dbReference type="AlphaFoldDB" id="D8PVT6"/>
<dbReference type="OMA" id="ARTIPYV"/>
<feature type="compositionally biased region" description="Low complexity" evidence="1">
    <location>
        <begin position="293"/>
        <end position="302"/>
    </location>
</feature>
<feature type="transmembrane region" description="Helical" evidence="2">
    <location>
        <begin position="105"/>
        <end position="127"/>
    </location>
</feature>
<gene>
    <name evidence="3" type="ORF">SCHCODRAFT_105303</name>
</gene>
<feature type="region of interest" description="Disordered" evidence="1">
    <location>
        <begin position="271"/>
        <end position="318"/>
    </location>
</feature>
<accession>D8PVT6</accession>
<feature type="region of interest" description="Disordered" evidence="1">
    <location>
        <begin position="390"/>
        <end position="420"/>
    </location>
</feature>
<feature type="transmembrane region" description="Helical" evidence="2">
    <location>
        <begin position="6"/>
        <end position="24"/>
    </location>
</feature>
<feature type="transmembrane region" description="Helical" evidence="2">
    <location>
        <begin position="74"/>
        <end position="93"/>
    </location>
</feature>
<feature type="transmembrane region" description="Helical" evidence="2">
    <location>
        <begin position="139"/>
        <end position="162"/>
    </location>
</feature>
<proteinExistence type="predicted"/>
<protein>
    <submittedName>
        <fullName evidence="3">Uncharacterized protein</fullName>
    </submittedName>
</protein>
<evidence type="ECO:0000256" key="1">
    <source>
        <dbReference type="SAM" id="MobiDB-lite"/>
    </source>
</evidence>
<sequence>MDELDAVAGYMRVAAMSIFIYDWIITLPMELNLCASTSEVFVAPEHLLHHASPRSSPSPSRFVCPLRAHSSRKYLALIALLTNLVGFFSHFFVEDPHGTDIPCHHFASVMPIMQCLAAWASHAVFVFRTVAICNNERLIMIIFTFLAVVVAGVELFSMLWSYKFDVGPTGNCVLKYDERSKISYMYYLAGTLFDAAVITVTYHSLAVIRGSSLFEFLWNSSAVYFCVTTVVNINNMVFYAVFSNNHETMLCAMGIAITSMMSARVILHTQERARQRRSSRHMRQLPSVDRRTPSPLTPAFASAPPPSPSPPPSPVPVIDIRRQSGTQISEEVPQTQRQMTCESTYANSLYLPQMDGLYRMSNSSRTTFVNHDPKHDSDIGVLEPVHIRPSTEKRPSLRDVSLDWRPPSSAPIVIPGTTPPKEILHDIQTASSCTK</sequence>
<evidence type="ECO:0000313" key="4">
    <source>
        <dbReference type="Proteomes" id="UP000007431"/>
    </source>
</evidence>
<dbReference type="Proteomes" id="UP000007431">
    <property type="component" value="Unassembled WGS sequence"/>
</dbReference>
<dbReference type="KEGG" id="scm:SCHCO_02562512"/>
<reference evidence="3 4" key="1">
    <citation type="journal article" date="2010" name="Nat. Biotechnol.">
        <title>Genome sequence of the model mushroom Schizophyllum commune.</title>
        <authorList>
            <person name="Ohm R.A."/>
            <person name="de Jong J.F."/>
            <person name="Lugones L.G."/>
            <person name="Aerts A."/>
            <person name="Kothe E."/>
            <person name="Stajich J.E."/>
            <person name="de Vries R.P."/>
            <person name="Record E."/>
            <person name="Levasseur A."/>
            <person name="Baker S.E."/>
            <person name="Bartholomew K.A."/>
            <person name="Coutinho P.M."/>
            <person name="Erdmann S."/>
            <person name="Fowler T.J."/>
            <person name="Gathman A.C."/>
            <person name="Lombard V."/>
            <person name="Henrissat B."/>
            <person name="Knabe N."/>
            <person name="Kuees U."/>
            <person name="Lilly W.W."/>
            <person name="Lindquist E."/>
            <person name="Lucas S."/>
            <person name="Magnuson J.K."/>
            <person name="Piumi F."/>
            <person name="Raudaskoski M."/>
            <person name="Salamov A."/>
            <person name="Schmutz J."/>
            <person name="Schwarze F.W.M.R."/>
            <person name="vanKuyk P.A."/>
            <person name="Horton J.S."/>
            <person name="Grigoriev I.V."/>
            <person name="Woesten H.A.B."/>
        </authorList>
    </citation>
    <scope>NUCLEOTIDE SEQUENCE [LARGE SCALE GENOMIC DNA]</scope>
    <source>
        <strain evidence="4">H4-8 / FGSC 9210</strain>
    </source>
</reference>
<dbReference type="VEuPathDB" id="FungiDB:SCHCODRAFT_02562512"/>
<feature type="transmembrane region" description="Helical" evidence="2">
    <location>
        <begin position="222"/>
        <end position="242"/>
    </location>
</feature>
<dbReference type="RefSeq" id="XP_003034997.1">
    <property type="nucleotide sequence ID" value="XM_003034951.1"/>
</dbReference>
<dbReference type="EMBL" id="GL377303">
    <property type="protein sequence ID" value="EFJ00095.1"/>
    <property type="molecule type" value="Genomic_DNA"/>
</dbReference>
<feature type="compositionally biased region" description="Basic and acidic residues" evidence="1">
    <location>
        <begin position="390"/>
        <end position="402"/>
    </location>
</feature>
<feature type="transmembrane region" description="Helical" evidence="2">
    <location>
        <begin position="248"/>
        <end position="267"/>
    </location>
</feature>
<dbReference type="OrthoDB" id="3346251at2759"/>
<evidence type="ECO:0000313" key="3">
    <source>
        <dbReference type="EMBL" id="EFJ00095.1"/>
    </source>
</evidence>
<keyword evidence="2" id="KW-1133">Transmembrane helix</keyword>
<keyword evidence="2" id="KW-0812">Transmembrane</keyword>
<name>D8PVT6_SCHCM</name>
<dbReference type="GeneID" id="9587548"/>
<feature type="transmembrane region" description="Helical" evidence="2">
    <location>
        <begin position="182"/>
        <end position="202"/>
    </location>
</feature>
<feature type="non-terminal residue" evidence="3">
    <location>
        <position position="435"/>
    </location>
</feature>
<feature type="compositionally biased region" description="Pro residues" evidence="1">
    <location>
        <begin position="303"/>
        <end position="315"/>
    </location>
</feature>
<dbReference type="InParanoid" id="D8PVT6"/>
<keyword evidence="2" id="KW-0472">Membrane</keyword>
<feature type="compositionally biased region" description="Basic residues" evidence="1">
    <location>
        <begin position="274"/>
        <end position="283"/>
    </location>
</feature>
<dbReference type="HOGENOM" id="CLU_630301_0_0_1"/>
<organism evidence="4">
    <name type="scientific">Schizophyllum commune (strain H4-8 / FGSC 9210)</name>
    <name type="common">Split gill fungus</name>
    <dbReference type="NCBI Taxonomy" id="578458"/>
    <lineage>
        <taxon>Eukaryota</taxon>
        <taxon>Fungi</taxon>
        <taxon>Dikarya</taxon>
        <taxon>Basidiomycota</taxon>
        <taxon>Agaricomycotina</taxon>
        <taxon>Agaricomycetes</taxon>
        <taxon>Agaricomycetidae</taxon>
        <taxon>Agaricales</taxon>
        <taxon>Schizophyllaceae</taxon>
        <taxon>Schizophyllum</taxon>
    </lineage>
</organism>
<keyword evidence="4" id="KW-1185">Reference proteome</keyword>
<evidence type="ECO:0000256" key="2">
    <source>
        <dbReference type="SAM" id="Phobius"/>
    </source>
</evidence>